<dbReference type="EC" id="2.4.1.131" evidence="3 12"/>
<evidence type="ECO:0000256" key="10">
    <source>
        <dbReference type="ARBA" id="ARBA00023136"/>
    </source>
</evidence>
<comment type="caution">
    <text evidence="15">The sequence shown here is derived from an EMBL/GenBank/DDBJ whole genome shotgun (WGS) entry which is preliminary data.</text>
</comment>
<comment type="subcellular location">
    <subcellularLocation>
        <location evidence="1">Endoplasmic reticulum membrane</location>
        <topology evidence="1">Single-pass membrane protein</topology>
    </subcellularLocation>
</comment>
<protein>
    <recommendedName>
        <fullName evidence="4 12">GDP-Man:Man(3)GlcNAc(2)-PP-Dol alpha-1,2-mannosyltransferase</fullName>
        <ecNumber evidence="3 12">2.4.1.131</ecNumber>
    </recommendedName>
</protein>
<dbReference type="PANTHER" id="PTHR45919">
    <property type="entry name" value="GDP-MAN:MAN(3)GLCNAC(2)-PP-DOL ALPHA-1,2-MANNOSYLTRANSFERASE"/>
    <property type="match status" value="1"/>
</dbReference>
<dbReference type="CDD" id="cd03806">
    <property type="entry name" value="GT4_ALG11-like"/>
    <property type="match status" value="1"/>
</dbReference>
<evidence type="ECO:0000256" key="11">
    <source>
        <dbReference type="ARBA" id="ARBA00045065"/>
    </source>
</evidence>
<dbReference type="EMBL" id="CAUYUJ010015615">
    <property type="protein sequence ID" value="CAK0856207.1"/>
    <property type="molecule type" value="Genomic_DNA"/>
</dbReference>
<sequence>MSLWFNAAWWLFVIGVCSLFALLALAVISAVAVRFYFDGLRVRQSSKIPGRLLVGFFHPHSTGGGGGERVLWTMLNALMHEWPQADFIVYTHWSKEKGTATHDSVEKLVLGKFGIALPRPVKIVQLQGVTWIEPSSYPRLTLLLQSLGAVPLAYEALKAQVPDVFVDSQGLALSYPLASFCCRCKVASYVHYPVVSSDMLAAVRERQAKFNNSGAVARSPLLTRGDAKILYYRAFAKIYGYAGRHCDVVMVNSSWTKGHIVEIWGLSPAMVHRVYPPCDVAKLVSLGNVEKELAIVSVAQFRPEKDHPLQLQAFKLVLDRLSLPNLRLHLVGGVRNEEDKERVRILRQMAIDLNIAGQVDFHVDMPYADLLSMLGRSAFGLHTMRDEHFGIVVVEYMAAGCVPVAHNSAGPKMDIVQDGCGFLAESAEEFADKIIKLLSMPPSDLAEMRQRGKQASQRFTEQVFSQGVCEAMASLSDRSTAPFQ</sequence>
<dbReference type="SUPFAM" id="SSF53756">
    <property type="entry name" value="UDP-Glycosyltransferase/glycogen phosphorylase"/>
    <property type="match status" value="1"/>
</dbReference>
<dbReference type="Gene3D" id="3.40.50.2000">
    <property type="entry name" value="Glycogen Phosphorylase B"/>
    <property type="match status" value="1"/>
</dbReference>
<dbReference type="Pfam" id="PF00534">
    <property type="entry name" value="Glycos_transf_1"/>
    <property type="match status" value="1"/>
</dbReference>
<evidence type="ECO:0000259" key="13">
    <source>
        <dbReference type="Pfam" id="PF00534"/>
    </source>
</evidence>
<keyword evidence="9 12" id="KW-1133">Transmembrane helix</keyword>
<gene>
    <name evidence="15" type="ORF">PCOR1329_LOCUS46657</name>
</gene>
<evidence type="ECO:0000313" key="15">
    <source>
        <dbReference type="EMBL" id="CAK0856207.1"/>
    </source>
</evidence>
<keyword evidence="7 12" id="KW-0812">Transmembrane</keyword>
<comment type="pathway">
    <text evidence="2 12">Protein modification; protein glycosylation.</text>
</comment>
<feature type="transmembrane region" description="Helical" evidence="12">
    <location>
        <begin position="12"/>
        <end position="37"/>
    </location>
</feature>
<evidence type="ECO:0000313" key="16">
    <source>
        <dbReference type="Proteomes" id="UP001189429"/>
    </source>
</evidence>
<comment type="similarity">
    <text evidence="12">Belongs to the glycosyltransferase group 1 family. Glycosyltransferase 4 subfamily.</text>
</comment>
<evidence type="ECO:0000256" key="7">
    <source>
        <dbReference type="ARBA" id="ARBA00022692"/>
    </source>
</evidence>
<comment type="function">
    <text evidence="12">GDP-Man:Man(3)GlcNAc(2)-PP-Dol alpha-1,2-mannosyltransferase that operates in the biosynthetic pathway of dolichol-linked oligosaccharides, the glycan precursors employed in protein asparagine (N)-glycosylation. The assembly of dolichol-linked oligosaccharides begins on the cytosolic side of the endoplasmic reticulum membrane and finishes in its lumen. The sequential addition of sugars to dolichol pyrophosphate produces dolichol-linked oligosaccharides containing fourteen sugars, including two GlcNAcs, nine mannoses and three glucoses. Once assembled, the oligosaccharide is transferred from the lipid to nascent proteins by oligosaccharyltransferases. Catalyzes, on the cytoplasmic face of the endoplasmic reticulum, the addition of the fourth and fifth mannose residues to the dolichol-linked oligosaccharide chain, to produce Man(5)GlcNAc(2)-PP-dolichol core oligosaccharide.</text>
</comment>
<dbReference type="Proteomes" id="UP001189429">
    <property type="component" value="Unassembled WGS sequence"/>
</dbReference>
<organism evidence="15 16">
    <name type="scientific">Prorocentrum cordatum</name>
    <dbReference type="NCBI Taxonomy" id="2364126"/>
    <lineage>
        <taxon>Eukaryota</taxon>
        <taxon>Sar</taxon>
        <taxon>Alveolata</taxon>
        <taxon>Dinophyceae</taxon>
        <taxon>Prorocentrales</taxon>
        <taxon>Prorocentraceae</taxon>
        <taxon>Prorocentrum</taxon>
    </lineage>
</organism>
<dbReference type="InterPro" id="IPR031814">
    <property type="entry name" value="ALG11_N"/>
</dbReference>
<keyword evidence="10 12" id="KW-0472">Membrane</keyword>
<dbReference type="InterPro" id="IPR001296">
    <property type="entry name" value="Glyco_trans_1"/>
</dbReference>
<comment type="catalytic activity">
    <reaction evidence="11 12">
        <text>an alpha-D-Man-(1-&gt;3)-[alpha-D-Man-(1-&gt;6)]-beta-D-Man-(1-&gt;4)-beta-D-GlcNAc-(1-&gt;4)-alpha-D-GlcNAc-diphospho-di-trans,poly-cis-dolichol + 2 GDP-alpha-D-mannose = an alpha-D-Man-(1-&gt;2)-alpha-D-Man-(1-&gt;2)-alpha-D-Man-(1-&gt;3)-[alpha-D-Man-(1-&gt;6)]-beta-D-Man-(1-&gt;4)-beta-D-GlcNAc-(1-&gt;4)-alpha-D-GlcNAc-diphospho-di-trans,poly-cis-dolichol + 2 GDP + 2 H(+)</text>
        <dbReference type="Rhea" id="RHEA:29523"/>
        <dbReference type="Rhea" id="RHEA-COMP:19515"/>
        <dbReference type="Rhea" id="RHEA-COMP:19516"/>
        <dbReference type="ChEBI" id="CHEBI:15378"/>
        <dbReference type="ChEBI" id="CHEBI:57527"/>
        <dbReference type="ChEBI" id="CHEBI:58189"/>
        <dbReference type="ChEBI" id="CHEBI:132511"/>
        <dbReference type="ChEBI" id="CHEBI:132515"/>
        <dbReference type="EC" id="2.4.1.131"/>
    </reaction>
    <physiologicalReaction direction="left-to-right" evidence="11 12">
        <dbReference type="Rhea" id="RHEA:29524"/>
    </physiologicalReaction>
</comment>
<keyword evidence="16" id="KW-1185">Reference proteome</keyword>
<evidence type="ECO:0000256" key="3">
    <source>
        <dbReference type="ARBA" id="ARBA00012645"/>
    </source>
</evidence>
<keyword evidence="8 12" id="KW-0256">Endoplasmic reticulum</keyword>
<feature type="domain" description="ALG11 mannosyltransferase N-terminal" evidence="14">
    <location>
        <begin position="53"/>
        <end position="264"/>
    </location>
</feature>
<name>A0ABN9UBB1_9DINO</name>
<evidence type="ECO:0000256" key="1">
    <source>
        <dbReference type="ARBA" id="ARBA00004389"/>
    </source>
</evidence>
<dbReference type="PANTHER" id="PTHR45919:SF1">
    <property type="entry name" value="GDP-MAN:MAN(3)GLCNAC(2)-PP-DOL ALPHA-1,2-MANNOSYLTRANSFERASE"/>
    <property type="match status" value="1"/>
</dbReference>
<reference evidence="15" key="1">
    <citation type="submission" date="2023-10" db="EMBL/GenBank/DDBJ databases">
        <authorList>
            <person name="Chen Y."/>
            <person name="Shah S."/>
            <person name="Dougan E. K."/>
            <person name="Thang M."/>
            <person name="Chan C."/>
        </authorList>
    </citation>
    <scope>NUCLEOTIDE SEQUENCE [LARGE SCALE GENOMIC DNA]</scope>
</reference>
<evidence type="ECO:0000256" key="5">
    <source>
        <dbReference type="ARBA" id="ARBA00022676"/>
    </source>
</evidence>
<evidence type="ECO:0000256" key="6">
    <source>
        <dbReference type="ARBA" id="ARBA00022679"/>
    </source>
</evidence>
<evidence type="ECO:0000256" key="9">
    <source>
        <dbReference type="ARBA" id="ARBA00022989"/>
    </source>
</evidence>
<evidence type="ECO:0000259" key="14">
    <source>
        <dbReference type="Pfam" id="PF15924"/>
    </source>
</evidence>
<feature type="domain" description="Glycosyl transferase family 1" evidence="13">
    <location>
        <begin position="286"/>
        <end position="454"/>
    </location>
</feature>
<evidence type="ECO:0000256" key="12">
    <source>
        <dbReference type="RuleBase" id="RU367051"/>
    </source>
</evidence>
<proteinExistence type="inferred from homology"/>
<dbReference type="InterPro" id="IPR038013">
    <property type="entry name" value="ALG11"/>
</dbReference>
<keyword evidence="6 12" id="KW-0808">Transferase</keyword>
<evidence type="ECO:0000256" key="8">
    <source>
        <dbReference type="ARBA" id="ARBA00022824"/>
    </source>
</evidence>
<evidence type="ECO:0000256" key="2">
    <source>
        <dbReference type="ARBA" id="ARBA00004922"/>
    </source>
</evidence>
<accession>A0ABN9UBB1</accession>
<keyword evidence="5 12" id="KW-0328">Glycosyltransferase</keyword>
<dbReference type="Pfam" id="PF15924">
    <property type="entry name" value="ALG11_N"/>
    <property type="match status" value="1"/>
</dbReference>
<evidence type="ECO:0000256" key="4">
    <source>
        <dbReference type="ARBA" id="ARBA00022018"/>
    </source>
</evidence>